<dbReference type="Proteomes" id="UP001476950">
    <property type="component" value="Unassembled WGS sequence"/>
</dbReference>
<evidence type="ECO:0000313" key="2">
    <source>
        <dbReference type="EMBL" id="MEP1058258.1"/>
    </source>
</evidence>
<evidence type="ECO:0008006" key="4">
    <source>
        <dbReference type="Google" id="ProtNLM"/>
    </source>
</evidence>
<proteinExistence type="predicted"/>
<name>A0ABV0KGU9_9CYAN</name>
<protein>
    <recommendedName>
        <fullName evidence="4">Transglycosylase SLT domain-containing protein</fullName>
    </recommendedName>
</protein>
<dbReference type="EMBL" id="JAMPLM010000004">
    <property type="protein sequence ID" value="MEP1058258.1"/>
    <property type="molecule type" value="Genomic_DNA"/>
</dbReference>
<feature type="chain" id="PRO_5046238678" description="Transglycosylase SLT domain-containing protein" evidence="1">
    <location>
        <begin position="24"/>
        <end position="149"/>
    </location>
</feature>
<accession>A0ABV0KGU9</accession>
<sequence length="149" mass="16368">MRILLGSFVLSVGLAVALAPVQAQIPAKPQVTAIVEALRQAAPKTGRSNDGLYSDWQVKPGTLAVWSKSCLKRQVTPAQFDRNPALARQVITCVVQDEFNQRLRLNANNESSTVQAVACWWMTGKDKGCTSGATANYVRTVTQYYQKLR</sequence>
<comment type="caution">
    <text evidence="2">The sequence shown here is derived from an EMBL/GenBank/DDBJ whole genome shotgun (WGS) entry which is preliminary data.</text>
</comment>
<feature type="signal peptide" evidence="1">
    <location>
        <begin position="1"/>
        <end position="23"/>
    </location>
</feature>
<keyword evidence="1" id="KW-0732">Signal</keyword>
<dbReference type="RefSeq" id="WP_190454979.1">
    <property type="nucleotide sequence ID" value="NZ_JAMPLM010000004.1"/>
</dbReference>
<reference evidence="2 3" key="1">
    <citation type="submission" date="2022-04" db="EMBL/GenBank/DDBJ databases">
        <title>Positive selection, recombination, and allopatry shape intraspecific diversity of widespread and dominant cyanobacteria.</title>
        <authorList>
            <person name="Wei J."/>
            <person name="Shu W."/>
            <person name="Hu C."/>
        </authorList>
    </citation>
    <scope>NUCLEOTIDE SEQUENCE [LARGE SCALE GENOMIC DNA]</scope>
    <source>
        <strain evidence="2 3">AS-A4</strain>
    </source>
</reference>
<organism evidence="2 3">
    <name type="scientific">Stenomitos frigidus AS-A4</name>
    <dbReference type="NCBI Taxonomy" id="2933935"/>
    <lineage>
        <taxon>Bacteria</taxon>
        <taxon>Bacillati</taxon>
        <taxon>Cyanobacteriota</taxon>
        <taxon>Cyanophyceae</taxon>
        <taxon>Leptolyngbyales</taxon>
        <taxon>Leptolyngbyaceae</taxon>
        <taxon>Stenomitos</taxon>
    </lineage>
</organism>
<evidence type="ECO:0000256" key="1">
    <source>
        <dbReference type="SAM" id="SignalP"/>
    </source>
</evidence>
<evidence type="ECO:0000313" key="3">
    <source>
        <dbReference type="Proteomes" id="UP001476950"/>
    </source>
</evidence>
<gene>
    <name evidence="2" type="ORF">NDI38_07370</name>
</gene>
<keyword evidence="3" id="KW-1185">Reference proteome</keyword>